<accession>A0A9X1R3Z5</accession>
<reference evidence="1" key="1">
    <citation type="submission" date="2022-01" db="EMBL/GenBank/DDBJ databases">
        <title>Genome sequnece data of strain Bradyrhizobium sp. nov.</title>
        <authorList>
            <person name="Zhang J."/>
        </authorList>
    </citation>
    <scope>NUCLEOTIDE SEQUENCE</scope>
    <source>
        <strain evidence="1">WYCCWR 13023</strain>
    </source>
</reference>
<organism evidence="1 2">
    <name type="scientific">Bradyrhizobium zhengyangense</name>
    <dbReference type="NCBI Taxonomy" id="2911009"/>
    <lineage>
        <taxon>Bacteria</taxon>
        <taxon>Pseudomonadati</taxon>
        <taxon>Pseudomonadota</taxon>
        <taxon>Alphaproteobacteria</taxon>
        <taxon>Hyphomicrobiales</taxon>
        <taxon>Nitrobacteraceae</taxon>
        <taxon>Bradyrhizobium</taxon>
    </lineage>
</organism>
<dbReference type="EMBL" id="JAKLTY010000001">
    <property type="protein sequence ID" value="MCG2625031.1"/>
    <property type="molecule type" value="Genomic_DNA"/>
</dbReference>
<sequence length="50" mass="5478">MELTPLQLAETFGNMTTLRTTHSAAMDRRWFTIALPSTARKVALGIAACL</sequence>
<protein>
    <submittedName>
        <fullName evidence="1">Uncharacterized protein</fullName>
    </submittedName>
</protein>
<dbReference type="RefSeq" id="WP_237889371.1">
    <property type="nucleotide sequence ID" value="NZ_JAKLTY010000001.1"/>
</dbReference>
<proteinExistence type="predicted"/>
<comment type="caution">
    <text evidence="1">The sequence shown here is derived from an EMBL/GenBank/DDBJ whole genome shotgun (WGS) entry which is preliminary data.</text>
</comment>
<name>A0A9X1R3Z5_9BRAD</name>
<evidence type="ECO:0000313" key="2">
    <source>
        <dbReference type="Proteomes" id="UP001139054"/>
    </source>
</evidence>
<dbReference type="Proteomes" id="UP001139054">
    <property type="component" value="Unassembled WGS sequence"/>
</dbReference>
<evidence type="ECO:0000313" key="1">
    <source>
        <dbReference type="EMBL" id="MCG2625031.1"/>
    </source>
</evidence>
<gene>
    <name evidence="1" type="ORF">L6654_00230</name>
</gene>
<dbReference type="AlphaFoldDB" id="A0A9X1R3Z5"/>